<evidence type="ECO:0000313" key="1">
    <source>
        <dbReference type="EMBL" id="MDP9869679.1"/>
    </source>
</evidence>
<sequence length="174" mass="19348">MSSDLDELDYLRRVELLARDLVEHAFGEDRLSYSPDLDDANPLQRAINELARTLRHYHFDGDGCVDERPLYRIAGAGLIGPDSNSYAELCGRLGVEARAEGWALWHTWNNQHQPHTLVTTCIATTEGLLENWARGIGVLPTKPDRSQLVAVVREWTGPVVLSPGYARETGLAGQ</sequence>
<reference evidence="1 2" key="1">
    <citation type="submission" date="2023-07" db="EMBL/GenBank/DDBJ databases">
        <title>Sequencing the genomes of 1000 actinobacteria strains.</title>
        <authorList>
            <person name="Klenk H.-P."/>
        </authorList>
    </citation>
    <scope>NUCLEOTIDE SEQUENCE [LARGE SCALE GENOMIC DNA]</scope>
    <source>
        <strain evidence="1 2">DSM 44109</strain>
    </source>
</reference>
<organism evidence="1 2">
    <name type="scientific">Streptosporangium brasiliense</name>
    <dbReference type="NCBI Taxonomy" id="47480"/>
    <lineage>
        <taxon>Bacteria</taxon>
        <taxon>Bacillati</taxon>
        <taxon>Actinomycetota</taxon>
        <taxon>Actinomycetes</taxon>
        <taxon>Streptosporangiales</taxon>
        <taxon>Streptosporangiaceae</taxon>
        <taxon>Streptosporangium</taxon>
    </lineage>
</organism>
<dbReference type="EMBL" id="JAUSRB010000002">
    <property type="protein sequence ID" value="MDP9869679.1"/>
    <property type="molecule type" value="Genomic_DNA"/>
</dbReference>
<evidence type="ECO:0000313" key="2">
    <source>
        <dbReference type="Proteomes" id="UP001230426"/>
    </source>
</evidence>
<name>A0ABT9RK49_9ACTN</name>
<dbReference type="RefSeq" id="WP_306873881.1">
    <property type="nucleotide sequence ID" value="NZ_JAUSRB010000002.1"/>
</dbReference>
<accession>A0ABT9RK49</accession>
<keyword evidence="2" id="KW-1185">Reference proteome</keyword>
<protein>
    <submittedName>
        <fullName evidence="1">Uncharacterized protein</fullName>
    </submittedName>
</protein>
<gene>
    <name evidence="1" type="ORF">J2S55_008945</name>
</gene>
<dbReference type="Proteomes" id="UP001230426">
    <property type="component" value="Unassembled WGS sequence"/>
</dbReference>
<comment type="caution">
    <text evidence="1">The sequence shown here is derived from an EMBL/GenBank/DDBJ whole genome shotgun (WGS) entry which is preliminary data.</text>
</comment>
<proteinExistence type="predicted"/>